<comment type="caution">
    <text evidence="3">The sequence shown here is derived from an EMBL/GenBank/DDBJ whole genome shotgun (WGS) entry which is preliminary data.</text>
</comment>
<feature type="domain" description="Baseplate J-like C-terminal" evidence="2">
    <location>
        <begin position="212"/>
        <end position="292"/>
    </location>
</feature>
<dbReference type="Pfam" id="PF26079">
    <property type="entry name" value="Baseplate_J_C"/>
    <property type="match status" value="1"/>
</dbReference>
<evidence type="ECO:0000259" key="1">
    <source>
        <dbReference type="Pfam" id="PF26078"/>
    </source>
</evidence>
<dbReference type="InterPro" id="IPR014507">
    <property type="entry name" value="Baseplate_assembly_J_pred"/>
</dbReference>
<proteinExistence type="predicted"/>
<dbReference type="InterPro" id="IPR052726">
    <property type="entry name" value="Phage_Baseplate_Hub"/>
</dbReference>
<evidence type="ECO:0000313" key="3">
    <source>
        <dbReference type="EMBL" id="OAV00224.1"/>
    </source>
</evidence>
<dbReference type="EMBL" id="LXHE01000014">
    <property type="protein sequence ID" value="OAV00224.1"/>
    <property type="molecule type" value="Genomic_DNA"/>
</dbReference>
<dbReference type="PANTHER" id="PTHR35862:SF1">
    <property type="entry name" value="FELS-2 PROPHAGE PROTEIN"/>
    <property type="match status" value="1"/>
</dbReference>
<sequence length="295" mass="32385">MSIDFKQLPPPQMIEALEYESLLQVRKDALISRFDAHEQPAIRALLDRESEPLTKFIEENCYREMILRHRINQVAKSTLLAYAKGSDLDNVAANFNVVRLITKPATDKEPAVYESDEVFRLRVQRAFDRLSVAGPEAAYKYHCLSADGRVADVTVVSPSPAVVTITILQGDSENGAASQELVDIVTQAVSAESVRPIGDRVTVQSAQIIDYAVVAKIHTNNNPESATALTTAQNLVREYVYARARIGRSVRLSALYACLHIDGVARVELIQPAADIEISSSQAAYCTNIEISLGG</sequence>
<dbReference type="RefSeq" id="WP_064619056.1">
    <property type="nucleotide sequence ID" value="NZ_LXHE01000014.1"/>
</dbReference>
<dbReference type="PIRSF" id="PIRSF020481">
    <property type="entry name" value="BAP"/>
    <property type="match status" value="1"/>
</dbReference>
<dbReference type="Proteomes" id="UP000078446">
    <property type="component" value="Unassembled WGS sequence"/>
</dbReference>
<accession>A0A7Z1A3T9</accession>
<dbReference type="InterPro" id="IPR058530">
    <property type="entry name" value="Baseplate_J-like_C"/>
</dbReference>
<organism evidence="3 4">
    <name type="scientific">Moraxella catarrhalis</name>
    <name type="common">Branhamella catarrhalis</name>
    <dbReference type="NCBI Taxonomy" id="480"/>
    <lineage>
        <taxon>Bacteria</taxon>
        <taxon>Pseudomonadati</taxon>
        <taxon>Pseudomonadota</taxon>
        <taxon>Gammaproteobacteria</taxon>
        <taxon>Moraxellales</taxon>
        <taxon>Moraxellaceae</taxon>
        <taxon>Moraxella</taxon>
    </lineage>
</organism>
<name>A0A7Z1A3T9_MORCA</name>
<dbReference type="PANTHER" id="PTHR35862">
    <property type="entry name" value="FELS-2 PROPHAGE PROTEIN"/>
    <property type="match status" value="1"/>
</dbReference>
<gene>
    <name evidence="3" type="ORF">AO382_1374</name>
</gene>
<reference evidence="3 4" key="1">
    <citation type="journal article" date="2016" name="Genome Biol. Evol.">
        <title>Comparative Genomic Analyses of the Moraxella catarrhalis Serosensitive and Seroresistant Lineages Demonstrate Their Independent Evolution.</title>
        <authorList>
            <person name="Earl J.P."/>
            <person name="de Vries S.P."/>
            <person name="Ahmed A."/>
            <person name="Powell E."/>
            <person name="Schultz M.P."/>
            <person name="Hermans P.W."/>
            <person name="Hill D.J."/>
            <person name="Zhou Z."/>
            <person name="Constantinidou C.I."/>
            <person name="Hu F.Z."/>
            <person name="Bootsma H.J."/>
            <person name="Ehrlich G.D."/>
        </authorList>
    </citation>
    <scope>NUCLEOTIDE SEQUENCE [LARGE SCALE GENOMIC DNA]</scope>
    <source>
        <strain evidence="3 4">Z7574</strain>
    </source>
</reference>
<feature type="domain" description="Baseplate J-like central" evidence="1">
    <location>
        <begin position="132"/>
        <end position="204"/>
    </location>
</feature>
<evidence type="ECO:0000313" key="4">
    <source>
        <dbReference type="Proteomes" id="UP000078446"/>
    </source>
</evidence>
<dbReference type="Pfam" id="PF26078">
    <property type="entry name" value="Baseplate_J_M"/>
    <property type="match status" value="1"/>
</dbReference>
<evidence type="ECO:0000259" key="2">
    <source>
        <dbReference type="Pfam" id="PF26079"/>
    </source>
</evidence>
<protein>
    <submittedName>
        <fullName evidence="3">Baseplate assembly protein J</fullName>
    </submittedName>
</protein>
<dbReference type="AlphaFoldDB" id="A0A7Z1A3T9"/>
<dbReference type="InterPro" id="IPR058531">
    <property type="entry name" value="Baseplate_J_M"/>
</dbReference>